<evidence type="ECO:0000256" key="6">
    <source>
        <dbReference type="SAM" id="Phobius"/>
    </source>
</evidence>
<dbReference type="RefSeq" id="WP_338891775.1">
    <property type="nucleotide sequence ID" value="NZ_CP147846.1"/>
</dbReference>
<sequence length="235" mass="25159">MVDFDKKPERDGDVDFGRPFDHDSTAPTAGVPYAANPTESYPLPGYPEEVQPTQAYPTAYGTETYRSEAPAYPVYPPQYSAPQYPPAQYPAPQYPPAQYPVGSPPPYYGGQASVQNFHQSGQGPSYYAYGPGYPAATVDAPFGRDPMTGEPLSDKSKVTAGVLQIFLGGFGAGRFYIGSNGVAVAQLVLLVLGWLTAVLGVGVLILMGLGVWVIVDGIMMLVGNVKDSRGRRLRN</sequence>
<evidence type="ECO:0000256" key="1">
    <source>
        <dbReference type="ARBA" id="ARBA00004141"/>
    </source>
</evidence>
<name>A0ABZ2PMI8_9NOCA</name>
<evidence type="ECO:0000256" key="5">
    <source>
        <dbReference type="SAM" id="MobiDB-lite"/>
    </source>
</evidence>
<dbReference type="Proteomes" id="UP001432000">
    <property type="component" value="Chromosome"/>
</dbReference>
<organism evidence="8 9">
    <name type="scientific">Rhodococcus sovatensis</name>
    <dbReference type="NCBI Taxonomy" id="1805840"/>
    <lineage>
        <taxon>Bacteria</taxon>
        <taxon>Bacillati</taxon>
        <taxon>Actinomycetota</taxon>
        <taxon>Actinomycetes</taxon>
        <taxon>Mycobacteriales</taxon>
        <taxon>Nocardiaceae</taxon>
        <taxon>Rhodococcus</taxon>
    </lineage>
</organism>
<proteinExistence type="predicted"/>
<feature type="compositionally biased region" description="Basic and acidic residues" evidence="5">
    <location>
        <begin position="1"/>
        <end position="24"/>
    </location>
</feature>
<accession>A0ABZ2PMI8</accession>
<evidence type="ECO:0000256" key="3">
    <source>
        <dbReference type="ARBA" id="ARBA00022989"/>
    </source>
</evidence>
<feature type="region of interest" description="Disordered" evidence="5">
    <location>
        <begin position="1"/>
        <end position="62"/>
    </location>
</feature>
<evidence type="ECO:0000256" key="2">
    <source>
        <dbReference type="ARBA" id="ARBA00022692"/>
    </source>
</evidence>
<evidence type="ECO:0000256" key="4">
    <source>
        <dbReference type="ARBA" id="ARBA00023136"/>
    </source>
</evidence>
<comment type="subcellular location">
    <subcellularLocation>
        <location evidence="1">Membrane</location>
        <topology evidence="1">Multi-pass membrane protein</topology>
    </subcellularLocation>
</comment>
<feature type="transmembrane region" description="Helical" evidence="6">
    <location>
        <begin position="201"/>
        <end position="225"/>
    </location>
</feature>
<keyword evidence="3 6" id="KW-1133">Transmembrane helix</keyword>
<feature type="transmembrane region" description="Helical" evidence="6">
    <location>
        <begin position="175"/>
        <end position="195"/>
    </location>
</feature>
<feature type="domain" description="TM2" evidence="7">
    <location>
        <begin position="154"/>
        <end position="197"/>
    </location>
</feature>
<dbReference type="EMBL" id="CP147846">
    <property type="protein sequence ID" value="WXG70395.1"/>
    <property type="molecule type" value="Genomic_DNA"/>
</dbReference>
<evidence type="ECO:0000259" key="7">
    <source>
        <dbReference type="Pfam" id="PF05154"/>
    </source>
</evidence>
<gene>
    <name evidence="8" type="ORF">WDS16_07790</name>
</gene>
<keyword evidence="4 6" id="KW-0472">Membrane</keyword>
<reference evidence="8 9" key="1">
    <citation type="submission" date="2024-03" db="EMBL/GenBank/DDBJ databases">
        <title>Natural products discovery in diverse microorganisms through a two-stage MS feature dereplication strategy.</title>
        <authorList>
            <person name="Zhang R."/>
        </authorList>
    </citation>
    <scope>NUCLEOTIDE SEQUENCE [LARGE SCALE GENOMIC DNA]</scope>
    <source>
        <strain evidence="8 9">18930</strain>
    </source>
</reference>
<dbReference type="InterPro" id="IPR007829">
    <property type="entry name" value="TM2"/>
</dbReference>
<dbReference type="Pfam" id="PF05154">
    <property type="entry name" value="TM2"/>
    <property type="match status" value="1"/>
</dbReference>
<evidence type="ECO:0000313" key="9">
    <source>
        <dbReference type="Proteomes" id="UP001432000"/>
    </source>
</evidence>
<keyword evidence="2 6" id="KW-0812">Transmembrane</keyword>
<evidence type="ECO:0000313" key="8">
    <source>
        <dbReference type="EMBL" id="WXG70395.1"/>
    </source>
</evidence>
<protein>
    <submittedName>
        <fullName evidence="8">NINE protein</fullName>
    </submittedName>
</protein>
<keyword evidence="9" id="KW-1185">Reference proteome</keyword>